<reference evidence="3 5" key="1">
    <citation type="submission" date="2017-08" db="EMBL/GenBank/DDBJ databases">
        <authorList>
            <person name="Feschi L."/>
            <person name="Jeukens J."/>
            <person name="Emond-Rheault J.-G."/>
            <person name="Kukavica-Ibrulj I."/>
            <person name="Boyle B."/>
            <person name="Levesque R.C."/>
        </authorList>
    </citation>
    <scope>NUCLEOTIDE SEQUENCE [LARGE SCALE GENOMIC DNA]</scope>
    <source>
        <strain evidence="3 5">PA-W36</strain>
    </source>
</reference>
<keyword evidence="1" id="KW-0732">Signal</keyword>
<dbReference type="Gene3D" id="3.90.420.10">
    <property type="entry name" value="Oxidoreductase, molybdopterin-binding domain"/>
    <property type="match status" value="1"/>
</dbReference>
<sequence length="162" mass="18232">MPSTRQLIVFLCCLGLPLAQAAEPVPLGGRPIVTLQRSGDAPVRLTLSDLEALPSETLEAQLPGEANARWQGVRLSLLLRHLDLAPPTRLRVLALNDYSAIIPYSDLDSYQPILAYRRNGAYMAIRERGPLFIIYPMARYPELRNQVYYNRTVWQVSSITLE</sequence>
<comment type="caution">
    <text evidence="2">The sequence shown here is derived from an EMBL/GenBank/DDBJ whole genome shotgun (WGS) entry which is preliminary data.</text>
</comment>
<dbReference type="RefSeq" id="WP_003119860.1">
    <property type="nucleotide sequence ID" value="NZ_AP014839.1"/>
</dbReference>
<dbReference type="Proteomes" id="UP000284767">
    <property type="component" value="Unassembled WGS sequence"/>
</dbReference>
<gene>
    <name evidence="2" type="ORF">DT376_21975</name>
    <name evidence="3" type="ORF">IPC1295_02180</name>
</gene>
<evidence type="ECO:0000313" key="4">
    <source>
        <dbReference type="Proteomes" id="UP000253594"/>
    </source>
</evidence>
<evidence type="ECO:0000313" key="2">
    <source>
        <dbReference type="EMBL" id="RCI72764.1"/>
    </source>
</evidence>
<dbReference type="EMBL" id="NSNE01000001">
    <property type="protein sequence ID" value="RPM23333.1"/>
    <property type="molecule type" value="Genomic_DNA"/>
</dbReference>
<evidence type="ECO:0000313" key="5">
    <source>
        <dbReference type="Proteomes" id="UP000284767"/>
    </source>
</evidence>
<reference evidence="3 5" key="3">
    <citation type="submission" date="2019-01" db="EMBL/GenBank/DDBJ databases">
        <title>The Pseudomonas aeruginosa pan-genome provides new insights on its population structure, horizontal gene transfer and pathogenicity.</title>
        <authorList>
            <person name="Freschi L."/>
            <person name="Vincent A.T."/>
            <person name="Jeukens J."/>
            <person name="Emond-Rheault J.-G."/>
            <person name="Kukavica-Ibrulj I."/>
            <person name="Dupont M.-J."/>
            <person name="Charette S.J."/>
            <person name="Boyle B."/>
            <person name="Levesque R.C."/>
        </authorList>
    </citation>
    <scope>NUCLEOTIDE SEQUENCE [LARGE SCALE GENOMIC DNA]</scope>
    <source>
        <strain evidence="3 5">PA-W36</strain>
    </source>
</reference>
<organism evidence="2 4">
    <name type="scientific">Pseudomonas aeruginosa</name>
    <dbReference type="NCBI Taxonomy" id="287"/>
    <lineage>
        <taxon>Bacteria</taxon>
        <taxon>Pseudomonadati</taxon>
        <taxon>Pseudomonadota</taxon>
        <taxon>Gammaproteobacteria</taxon>
        <taxon>Pseudomonadales</taxon>
        <taxon>Pseudomonadaceae</taxon>
        <taxon>Pseudomonas</taxon>
    </lineage>
</organism>
<proteinExistence type="predicted"/>
<protein>
    <submittedName>
        <fullName evidence="2">Oxidoreductase</fullName>
    </submittedName>
</protein>
<accession>A0A1S1C5E2</accession>
<name>A0A0C7AJD3_PSEAI</name>
<dbReference type="SUPFAM" id="SSF56524">
    <property type="entry name" value="Oxidoreductase molybdopterin-binding domain"/>
    <property type="match status" value="1"/>
</dbReference>
<dbReference type="Proteomes" id="UP000253594">
    <property type="component" value="Unassembled WGS sequence"/>
</dbReference>
<accession>A0A0C7AJD3</accession>
<evidence type="ECO:0000313" key="3">
    <source>
        <dbReference type="EMBL" id="RPM23333.1"/>
    </source>
</evidence>
<dbReference type="AlphaFoldDB" id="A0A0C7AJD3"/>
<dbReference type="InterPro" id="IPR036374">
    <property type="entry name" value="OxRdtase_Mopterin-bd_sf"/>
</dbReference>
<feature type="chain" id="PRO_5041038217" evidence="1">
    <location>
        <begin position="22"/>
        <end position="162"/>
    </location>
</feature>
<reference evidence="2 4" key="2">
    <citation type="submission" date="2018-07" db="EMBL/GenBank/DDBJ databases">
        <title>Mechanisms of high-level aminoglycoside resistance among Gram-negative pathogens in Brazil.</title>
        <authorList>
            <person name="Ballaben A.S."/>
            <person name="Darini A.L.C."/>
            <person name="Doi Y."/>
        </authorList>
    </citation>
    <scope>NUCLEOTIDE SEQUENCE [LARGE SCALE GENOMIC DNA]</scope>
    <source>
        <strain evidence="2 4">B2-305</strain>
    </source>
</reference>
<evidence type="ECO:0000256" key="1">
    <source>
        <dbReference type="SAM" id="SignalP"/>
    </source>
</evidence>
<dbReference type="EMBL" id="QORE01000829">
    <property type="protein sequence ID" value="RCI72764.1"/>
    <property type="molecule type" value="Genomic_DNA"/>
</dbReference>
<feature type="signal peptide" evidence="1">
    <location>
        <begin position="1"/>
        <end position="21"/>
    </location>
</feature>